<dbReference type="InterPro" id="IPR036676">
    <property type="entry name" value="PurM-like_C_sf"/>
</dbReference>
<dbReference type="PANTHER" id="PTHR30270">
    <property type="entry name" value="THIAMINE-MONOPHOSPHATE KINASE"/>
    <property type="match status" value="1"/>
</dbReference>
<evidence type="ECO:0000313" key="3">
    <source>
        <dbReference type="EMBL" id="QEA06239.1"/>
    </source>
</evidence>
<protein>
    <submittedName>
        <fullName evidence="3">Thiamine-monophosphate kinase</fullName>
        <ecNumber evidence="3">2.7.4.16</ecNumber>
    </submittedName>
</protein>
<accession>A0A5B8RAK7</accession>
<feature type="domain" description="PurM-like C-terminal" evidence="2">
    <location>
        <begin position="148"/>
        <end position="293"/>
    </location>
</feature>
<organism evidence="3">
    <name type="scientific">uncultured organism</name>
    <dbReference type="NCBI Taxonomy" id="155900"/>
    <lineage>
        <taxon>unclassified sequences</taxon>
        <taxon>environmental samples</taxon>
    </lineage>
</organism>
<sequence length="321" mass="32475">MSLSEFALIERFFTGLGAERGDVTLGCGDDAALVEVGGTTLALAVDTMIEDVHFPADAPPASIGHKLLAVNLSDLAAMGAEPAWALLALTLPAVDENWLTAMRGGLDALARSHGLALIGGDTTRGERLTASLFVGGPVDNPLRRDGARPGDVLWVSGWPGEAAAGLACWQAGERGDDVAPLIERLHRPTPRIALGRALRGLATAAVDVSDGLLADAAHLCERSGVAATVRAADVPLSPALAARGGAALDYALSGGDDYELLFTAPADAGEALRRRAADAGVAVTPVGVITAGAAAVTLVGADGAPLAAGRTGYRHFDGTGE</sequence>
<dbReference type="CDD" id="cd02194">
    <property type="entry name" value="ThiL"/>
    <property type="match status" value="1"/>
</dbReference>
<dbReference type="PANTHER" id="PTHR30270:SF0">
    <property type="entry name" value="THIAMINE-MONOPHOSPHATE KINASE"/>
    <property type="match status" value="1"/>
</dbReference>
<dbReference type="Gene3D" id="3.90.650.10">
    <property type="entry name" value="PurM-like C-terminal domain"/>
    <property type="match status" value="1"/>
</dbReference>
<dbReference type="Pfam" id="PF02769">
    <property type="entry name" value="AIRS_C"/>
    <property type="match status" value="1"/>
</dbReference>
<dbReference type="NCBIfam" id="TIGR01379">
    <property type="entry name" value="thiL"/>
    <property type="match status" value="1"/>
</dbReference>
<dbReference type="AlphaFoldDB" id="A0A5B8RAK7"/>
<gene>
    <name evidence="3" type="primary">thiL</name>
    <name evidence="3" type="ORF">KBTEX_02569</name>
</gene>
<dbReference type="PIRSF" id="PIRSF005303">
    <property type="entry name" value="Thiam_monoph_kin"/>
    <property type="match status" value="1"/>
</dbReference>
<dbReference type="Gene3D" id="3.30.1330.10">
    <property type="entry name" value="PurM-like, N-terminal domain"/>
    <property type="match status" value="1"/>
</dbReference>
<dbReference type="GO" id="GO:0009228">
    <property type="term" value="P:thiamine biosynthetic process"/>
    <property type="evidence" value="ECO:0007669"/>
    <property type="project" value="InterPro"/>
</dbReference>
<reference evidence="3" key="1">
    <citation type="submission" date="2019-06" db="EMBL/GenBank/DDBJ databases">
        <authorList>
            <person name="Murdoch R.W."/>
            <person name="Fathepure B."/>
        </authorList>
    </citation>
    <scope>NUCLEOTIDE SEQUENCE</scope>
</reference>
<dbReference type="SUPFAM" id="SSF56042">
    <property type="entry name" value="PurM C-terminal domain-like"/>
    <property type="match status" value="1"/>
</dbReference>
<dbReference type="InterPro" id="IPR016188">
    <property type="entry name" value="PurM-like_N"/>
</dbReference>
<feature type="domain" description="PurM-like N-terminal" evidence="1">
    <location>
        <begin position="28"/>
        <end position="136"/>
    </location>
</feature>
<dbReference type="HAMAP" id="MF_02128">
    <property type="entry name" value="TMP_kinase"/>
    <property type="match status" value="1"/>
</dbReference>
<name>A0A5B8RAK7_9ZZZZ</name>
<keyword evidence="3" id="KW-0418">Kinase</keyword>
<dbReference type="InterPro" id="IPR006283">
    <property type="entry name" value="ThiL-like"/>
</dbReference>
<proteinExistence type="inferred from homology"/>
<dbReference type="InterPro" id="IPR036921">
    <property type="entry name" value="PurM-like_N_sf"/>
</dbReference>
<dbReference type="SUPFAM" id="SSF55326">
    <property type="entry name" value="PurM N-terminal domain-like"/>
    <property type="match status" value="1"/>
</dbReference>
<dbReference type="EMBL" id="MN079132">
    <property type="protein sequence ID" value="QEA06239.1"/>
    <property type="molecule type" value="Genomic_DNA"/>
</dbReference>
<dbReference type="GO" id="GO:0009030">
    <property type="term" value="F:thiamine-phosphate kinase activity"/>
    <property type="evidence" value="ECO:0007669"/>
    <property type="project" value="UniProtKB-EC"/>
</dbReference>
<dbReference type="InterPro" id="IPR010918">
    <property type="entry name" value="PurM-like_C_dom"/>
</dbReference>
<evidence type="ECO:0000259" key="1">
    <source>
        <dbReference type="Pfam" id="PF00586"/>
    </source>
</evidence>
<keyword evidence="3" id="KW-0808">Transferase</keyword>
<dbReference type="Pfam" id="PF00586">
    <property type="entry name" value="AIRS"/>
    <property type="match status" value="1"/>
</dbReference>
<dbReference type="EC" id="2.7.4.16" evidence="3"/>
<evidence type="ECO:0000259" key="2">
    <source>
        <dbReference type="Pfam" id="PF02769"/>
    </source>
</evidence>